<accession>A0ABY8U8U6</accession>
<name>A0ABY8U8U6_TETOB</name>
<dbReference type="Pfam" id="PF09799">
    <property type="entry name" value="Transmemb_17"/>
    <property type="match status" value="1"/>
</dbReference>
<evidence type="ECO:0000313" key="6">
    <source>
        <dbReference type="EMBL" id="WIA16832.1"/>
    </source>
</evidence>
<gene>
    <name evidence="6" type="ORF">OEZ85_013769</name>
</gene>
<keyword evidence="2 5" id="KW-0812">Transmembrane</keyword>
<dbReference type="PANTHER" id="PTHR13531">
    <property type="entry name" value="GEO07735P1-RELATED-RELATED"/>
    <property type="match status" value="1"/>
</dbReference>
<evidence type="ECO:0000256" key="4">
    <source>
        <dbReference type="ARBA" id="ARBA00023136"/>
    </source>
</evidence>
<sequence>MAATGREICSSLMLQQLLYYNLFWSAAWIIAVGVRVHIKYGKGFTLVDPDIARTVLCIFWMLAEPVRLAAGWYGNLQENVPWLVIFAVLTLVPQTAVCYYLMLAAYDLKPFDQVLQVAMAAIIHLELFVTVYAILHMFRAQRKQNYLFEYALQQQHRYGGSQQL</sequence>
<keyword evidence="4 5" id="KW-0472">Membrane</keyword>
<feature type="transmembrane region" description="Helical" evidence="5">
    <location>
        <begin position="114"/>
        <end position="135"/>
    </location>
</feature>
<feature type="transmembrane region" description="Helical" evidence="5">
    <location>
        <begin position="82"/>
        <end position="102"/>
    </location>
</feature>
<dbReference type="PANTHER" id="PTHR13531:SF6">
    <property type="entry name" value="TMEM (HUMAN TRANSMEMBRANE PROTEIN) HOMOLOG"/>
    <property type="match status" value="1"/>
</dbReference>
<dbReference type="InterPro" id="IPR019184">
    <property type="entry name" value="Uncharacterised_TM-17"/>
</dbReference>
<reference evidence="6 7" key="1">
    <citation type="submission" date="2023-05" db="EMBL/GenBank/DDBJ databases">
        <title>A 100% complete, gapless, phased diploid assembly of the Scenedesmus obliquus UTEX 3031 genome.</title>
        <authorList>
            <person name="Biondi T.C."/>
            <person name="Hanschen E.R."/>
            <person name="Kwon T."/>
            <person name="Eng W."/>
            <person name="Kruse C.P.S."/>
            <person name="Koehler S.I."/>
            <person name="Kunde Y."/>
            <person name="Gleasner C.D."/>
            <person name="You Mak K.T."/>
            <person name="Polle J."/>
            <person name="Hovde B.T."/>
            <person name="Starkenburg S.R."/>
        </authorList>
    </citation>
    <scope>NUCLEOTIDE SEQUENCE [LARGE SCALE GENOMIC DNA]</scope>
    <source>
        <strain evidence="6 7">DOE0152z</strain>
    </source>
</reference>
<feature type="transmembrane region" description="Helical" evidence="5">
    <location>
        <begin position="51"/>
        <end position="70"/>
    </location>
</feature>
<keyword evidence="3 5" id="KW-1133">Transmembrane helix</keyword>
<evidence type="ECO:0008006" key="8">
    <source>
        <dbReference type="Google" id="ProtNLM"/>
    </source>
</evidence>
<protein>
    <recommendedName>
        <fullName evidence="8">Very-long-chain (3R)-3-hydroxyacyl-CoA dehydratase</fullName>
    </recommendedName>
</protein>
<dbReference type="EMBL" id="CP126215">
    <property type="protein sequence ID" value="WIA16832.1"/>
    <property type="molecule type" value="Genomic_DNA"/>
</dbReference>
<proteinExistence type="predicted"/>
<organism evidence="6 7">
    <name type="scientific">Tetradesmus obliquus</name>
    <name type="common">Green alga</name>
    <name type="synonym">Acutodesmus obliquus</name>
    <dbReference type="NCBI Taxonomy" id="3088"/>
    <lineage>
        <taxon>Eukaryota</taxon>
        <taxon>Viridiplantae</taxon>
        <taxon>Chlorophyta</taxon>
        <taxon>core chlorophytes</taxon>
        <taxon>Chlorophyceae</taxon>
        <taxon>CS clade</taxon>
        <taxon>Sphaeropleales</taxon>
        <taxon>Scenedesmaceae</taxon>
        <taxon>Tetradesmus</taxon>
    </lineage>
</organism>
<feature type="transmembrane region" description="Helical" evidence="5">
    <location>
        <begin position="12"/>
        <end position="31"/>
    </location>
</feature>
<dbReference type="Proteomes" id="UP001244341">
    <property type="component" value="Chromosome 8b"/>
</dbReference>
<comment type="subcellular location">
    <subcellularLocation>
        <location evidence="1">Membrane</location>
        <topology evidence="1">Multi-pass membrane protein</topology>
    </subcellularLocation>
</comment>
<evidence type="ECO:0000256" key="3">
    <source>
        <dbReference type="ARBA" id="ARBA00022989"/>
    </source>
</evidence>
<evidence type="ECO:0000313" key="7">
    <source>
        <dbReference type="Proteomes" id="UP001244341"/>
    </source>
</evidence>
<evidence type="ECO:0000256" key="5">
    <source>
        <dbReference type="SAM" id="Phobius"/>
    </source>
</evidence>
<keyword evidence="7" id="KW-1185">Reference proteome</keyword>
<evidence type="ECO:0000256" key="2">
    <source>
        <dbReference type="ARBA" id="ARBA00022692"/>
    </source>
</evidence>
<evidence type="ECO:0000256" key="1">
    <source>
        <dbReference type="ARBA" id="ARBA00004141"/>
    </source>
</evidence>